<evidence type="ECO:0000313" key="11">
    <source>
        <dbReference type="EMBL" id="KEI73320.1"/>
    </source>
</evidence>
<protein>
    <recommendedName>
        <fullName evidence="10">Type II secretion system protein M</fullName>
        <shortName evidence="10">T2SS protein M</shortName>
    </recommendedName>
    <alternativeName>
        <fullName evidence="10">General secretion pathway protein M</fullName>
    </alternativeName>
</protein>
<sequence length="175" mass="20010">MSVLTNTFSELKPFWQSINNRWQQLSQREQWLTSAALVTLFIWVIWRGLVAPLSEQQALAEKKLAASRAQLSMVHQQAQQILSLKAAGATARNISNAPMDQVVHQLAGKYQLVIQRVQNRGEMLDIDLANTRFDTLMDWLTMLEQQHRIKVKNIQLESTDTSGSVEVQRLQLERG</sequence>
<dbReference type="Pfam" id="PF04612">
    <property type="entry name" value="T2SSM"/>
    <property type="match status" value="1"/>
</dbReference>
<dbReference type="GO" id="GO:0005886">
    <property type="term" value="C:plasma membrane"/>
    <property type="evidence" value="ECO:0007669"/>
    <property type="project" value="UniProtKB-SubCell"/>
</dbReference>
<comment type="caution">
    <text evidence="11">The sequence shown here is derived from an EMBL/GenBank/DDBJ whole genome shotgun (WGS) entry which is preliminary data.</text>
</comment>
<dbReference type="AlphaFoldDB" id="A0A081KGP4"/>
<keyword evidence="5 10" id="KW-0997">Cell inner membrane</keyword>
<keyword evidence="4 10" id="KW-1003">Cell membrane</keyword>
<dbReference type="EMBL" id="JOJP01000001">
    <property type="protein sequence ID" value="KEI73320.1"/>
    <property type="molecule type" value="Genomic_DNA"/>
</dbReference>
<evidence type="ECO:0000256" key="5">
    <source>
        <dbReference type="ARBA" id="ARBA00022519"/>
    </source>
</evidence>
<keyword evidence="9 10" id="KW-0472">Membrane</keyword>
<evidence type="ECO:0000256" key="4">
    <source>
        <dbReference type="ARBA" id="ARBA00022475"/>
    </source>
</evidence>
<dbReference type="SUPFAM" id="SSF103054">
    <property type="entry name" value="General secretion pathway protein M, EpsM"/>
    <property type="match status" value="1"/>
</dbReference>
<evidence type="ECO:0000256" key="2">
    <source>
        <dbReference type="ARBA" id="ARBA00010637"/>
    </source>
</evidence>
<dbReference type="Gene3D" id="3.30.1360.100">
    <property type="entry name" value="General secretion pathway protein M, EpsM"/>
    <property type="match status" value="1"/>
</dbReference>
<comment type="similarity">
    <text evidence="2 10">Belongs to the GSP M family.</text>
</comment>
<keyword evidence="8" id="KW-1133">Transmembrane helix</keyword>
<dbReference type="STRING" id="305900.GV64_23685"/>
<keyword evidence="3 10" id="KW-0813">Transport</keyword>
<evidence type="ECO:0000256" key="10">
    <source>
        <dbReference type="PIRNR" id="PIRNR006291"/>
    </source>
</evidence>
<name>A0A081KGP4_9GAMM</name>
<gene>
    <name evidence="11" type="ORF">GV64_23685</name>
</gene>
<comment type="subcellular location">
    <subcellularLocation>
        <location evidence="1">Cell inner membrane</location>
        <topology evidence="1">Single-pass membrane protein</topology>
    </subcellularLocation>
</comment>
<dbReference type="PIRSF" id="PIRSF006291">
    <property type="entry name" value="GspM"/>
    <property type="match status" value="1"/>
</dbReference>
<keyword evidence="7 10" id="KW-0653">Protein transport</keyword>
<evidence type="ECO:0000256" key="3">
    <source>
        <dbReference type="ARBA" id="ARBA00022448"/>
    </source>
</evidence>
<dbReference type="GO" id="GO:0015627">
    <property type="term" value="C:type II protein secretion system complex"/>
    <property type="evidence" value="ECO:0007669"/>
    <property type="project" value="InterPro"/>
</dbReference>
<dbReference type="eggNOG" id="COG3149">
    <property type="taxonomic scope" value="Bacteria"/>
</dbReference>
<organism evidence="11 12">
    <name type="scientific">Endozoicomonas elysicola</name>
    <dbReference type="NCBI Taxonomy" id="305900"/>
    <lineage>
        <taxon>Bacteria</taxon>
        <taxon>Pseudomonadati</taxon>
        <taxon>Pseudomonadota</taxon>
        <taxon>Gammaproteobacteria</taxon>
        <taxon>Oceanospirillales</taxon>
        <taxon>Endozoicomonadaceae</taxon>
        <taxon>Endozoicomonas</taxon>
    </lineage>
</organism>
<accession>A0A081KGP4</accession>
<dbReference type="RefSeq" id="WP_020581856.1">
    <property type="nucleotide sequence ID" value="NZ_JOJP01000001.1"/>
</dbReference>
<dbReference type="GO" id="GO:0015628">
    <property type="term" value="P:protein secretion by the type II secretion system"/>
    <property type="evidence" value="ECO:0007669"/>
    <property type="project" value="InterPro"/>
</dbReference>
<reference evidence="11 12" key="1">
    <citation type="submission" date="2014-06" db="EMBL/GenBank/DDBJ databases">
        <title>Whole Genome Sequences of Three Symbiotic Endozoicomonas Bacteria.</title>
        <authorList>
            <person name="Neave M.J."/>
            <person name="Apprill A."/>
            <person name="Voolstra C.R."/>
        </authorList>
    </citation>
    <scope>NUCLEOTIDE SEQUENCE [LARGE SCALE GENOMIC DNA]</scope>
    <source>
        <strain evidence="11 12">DSM 22380</strain>
    </source>
</reference>
<keyword evidence="6" id="KW-0812">Transmembrane</keyword>
<dbReference type="InterPro" id="IPR023229">
    <property type="entry name" value="T2SS_M_periplasmic_sf"/>
</dbReference>
<evidence type="ECO:0000256" key="9">
    <source>
        <dbReference type="ARBA" id="ARBA00023136"/>
    </source>
</evidence>
<evidence type="ECO:0000313" key="12">
    <source>
        <dbReference type="Proteomes" id="UP000027997"/>
    </source>
</evidence>
<comment type="function">
    <text evidence="10">Inner membrane component of the type II secretion system required for the energy-dependent secretion of extracellular factors such as proteases and toxins from the periplasm.</text>
</comment>
<evidence type="ECO:0000256" key="8">
    <source>
        <dbReference type="ARBA" id="ARBA00022989"/>
    </source>
</evidence>
<dbReference type="Proteomes" id="UP000027997">
    <property type="component" value="Unassembled WGS sequence"/>
</dbReference>
<keyword evidence="12" id="KW-1185">Reference proteome</keyword>
<evidence type="ECO:0000256" key="7">
    <source>
        <dbReference type="ARBA" id="ARBA00022927"/>
    </source>
</evidence>
<dbReference type="InterPro" id="IPR007690">
    <property type="entry name" value="T2SS_GspM"/>
</dbReference>
<evidence type="ECO:0000256" key="6">
    <source>
        <dbReference type="ARBA" id="ARBA00022692"/>
    </source>
</evidence>
<proteinExistence type="inferred from homology"/>
<evidence type="ECO:0000256" key="1">
    <source>
        <dbReference type="ARBA" id="ARBA00004377"/>
    </source>
</evidence>